<dbReference type="EMBL" id="JX649893">
    <property type="protein sequence ID" value="AGC72129.1"/>
    <property type="molecule type" value="Genomic_DNA"/>
</dbReference>
<organism evidence="2">
    <name type="scientific">uncultured bacterium A1Q1_fos_560</name>
    <dbReference type="NCBI Taxonomy" id="1256584"/>
    <lineage>
        <taxon>Bacteria</taxon>
        <taxon>environmental samples</taxon>
    </lineage>
</organism>
<evidence type="ECO:0000313" key="2">
    <source>
        <dbReference type="EMBL" id="AGC72129.1"/>
    </source>
</evidence>
<dbReference type="AlphaFoldDB" id="L7VWY8"/>
<dbReference type="PROSITE" id="PS00018">
    <property type="entry name" value="EF_HAND_1"/>
    <property type="match status" value="1"/>
</dbReference>
<proteinExistence type="predicted"/>
<reference evidence="2" key="1">
    <citation type="submission" date="2012-09" db="EMBL/GenBank/DDBJ databases">
        <title>Metagenomic Characterization of a Microbial Community in Wastewater Detects High Levels of Antibiotic Resistance.</title>
        <authorList>
            <person name="Abrams M."/>
            <person name="Caldwell A."/>
            <person name="Vandaei E."/>
            <person name="Lee W."/>
            <person name="Perrott J."/>
            <person name="Khan S.Y."/>
            <person name="Ta J."/>
            <person name="Romero D."/>
            <person name="Nguyen V."/>
            <person name="Pourmand N."/>
            <person name="Ouverney C.C."/>
        </authorList>
    </citation>
    <scope>NUCLEOTIDE SEQUENCE</scope>
</reference>
<accession>L7VWY8</accession>
<feature type="compositionally biased region" description="Polar residues" evidence="1">
    <location>
        <begin position="253"/>
        <end position="272"/>
    </location>
</feature>
<protein>
    <submittedName>
        <fullName evidence="2">Ankyrin repeat-like protein</fullName>
    </submittedName>
</protein>
<name>L7VWY8_9BACT</name>
<feature type="compositionally biased region" description="Polar residues" evidence="1">
    <location>
        <begin position="1"/>
        <end position="13"/>
    </location>
</feature>
<feature type="region of interest" description="Disordered" evidence="1">
    <location>
        <begin position="1"/>
        <end position="31"/>
    </location>
</feature>
<feature type="compositionally biased region" description="Low complexity" evidence="1">
    <location>
        <begin position="275"/>
        <end position="286"/>
    </location>
</feature>
<dbReference type="Gene3D" id="3.40.50.1460">
    <property type="match status" value="1"/>
</dbReference>
<feature type="region of interest" description="Disordered" evidence="1">
    <location>
        <begin position="253"/>
        <end position="286"/>
    </location>
</feature>
<dbReference type="InterPro" id="IPR018247">
    <property type="entry name" value="EF_Hand_1_Ca_BS"/>
</dbReference>
<sequence length="673" mass="71980">MGVNSPSCPSSNMRGGRINEPREGRKPGTRSVAMPTSFLYGFPFVTRPGGGLGLNIHRACVLGMVLIQLLAFSGCDTIKSRFSRQALPDLGPPIPLSAHIDVDPSLSKARTEYLDSCGRIRLLSIGPTVEDTLIQAAHQTFRSVTLPGNSGAGSRPDVTIRIRMLDPRFKIQTDALYDRAPAELSLDVLAEFFDASGTPLGERPLQVTRKERLQLELTQQRCDYVIDPFLQDTSTLLASQFMQESRVLLVPGTQSSAAGNSNTPTDTPSTVVVKSPPTSAASASPSPLSFKATLLDENGNLLLESGERLRVRVDVVNTGTQTVADSAVRLTGPQPLLSQFPATTLATGPLAPGGSKSLEFIATMPQSPALRQAELQVALVTGSGQSAAPPQTLPVSIQASASLPEDVDQIPAAITEGQRPGDYLLAVGLSSYREQEIAARKYASLDAETVAAYFQTIGGLPQNNVRLLRDWNALRPDIEEALLDWLPAKTTKDSLVVVYFAGQAVGSPSGETFLVPYDGSLGSHTRLYPLKEFQAALGRLKAKQVVFVFDGTVLKHGAEGRTKVTPPKWTGTSGSVLQMIATTGFGKSLESDTLHHGLFTYYLLRGLRGEADVNRNGEVTIGEVTAYITRKLPAAARSTFKQEQQPQIFSAPGTAGKDLDLVLTKPPLGPLAD</sequence>
<evidence type="ECO:0000256" key="1">
    <source>
        <dbReference type="SAM" id="MobiDB-lite"/>
    </source>
</evidence>
<feature type="compositionally biased region" description="Basic and acidic residues" evidence="1">
    <location>
        <begin position="17"/>
        <end position="26"/>
    </location>
</feature>